<dbReference type="InterPro" id="IPR004872">
    <property type="entry name" value="Lipoprotein_NlpA"/>
</dbReference>
<dbReference type="SUPFAM" id="SSF53850">
    <property type="entry name" value="Periplasmic binding protein-like II"/>
    <property type="match status" value="1"/>
</dbReference>
<keyword evidence="10" id="KW-1185">Reference proteome</keyword>
<evidence type="ECO:0000313" key="10">
    <source>
        <dbReference type="Proteomes" id="UP000040576"/>
    </source>
</evidence>
<evidence type="ECO:0000256" key="7">
    <source>
        <dbReference type="PIRSR" id="PIRSR002854-1"/>
    </source>
</evidence>
<feature type="chain" id="PRO_5039470939" description="Lipoprotein" evidence="8">
    <location>
        <begin position="19"/>
        <end position="279"/>
    </location>
</feature>
<evidence type="ECO:0000313" key="9">
    <source>
        <dbReference type="EMBL" id="CEE02834.1"/>
    </source>
</evidence>
<dbReference type="GeneID" id="92962440"/>
<evidence type="ECO:0000256" key="8">
    <source>
        <dbReference type="SAM" id="SignalP"/>
    </source>
</evidence>
<comment type="similarity">
    <text evidence="6">Belongs to the nlpA lipoprotein family.</text>
</comment>
<accession>A0A090KVV8</accession>
<keyword evidence="5 6" id="KW-0449">Lipoprotein</keyword>
<gene>
    <name evidence="9" type="ORF">BT1A1_3047</name>
</gene>
<feature type="signal peptide" evidence="8">
    <location>
        <begin position="1"/>
        <end position="18"/>
    </location>
</feature>
<keyword evidence="3" id="KW-0472">Membrane</keyword>
<keyword evidence="4" id="KW-0564">Palmitate</keyword>
<dbReference type="PIRSF" id="PIRSF002854">
    <property type="entry name" value="MetQ"/>
    <property type="match status" value="1"/>
</dbReference>
<evidence type="ECO:0000256" key="2">
    <source>
        <dbReference type="ARBA" id="ARBA00022729"/>
    </source>
</evidence>
<dbReference type="Gene3D" id="3.40.190.10">
    <property type="entry name" value="Periplasmic binding protein-like II"/>
    <property type="match status" value="2"/>
</dbReference>
<dbReference type="GO" id="GO:0016020">
    <property type="term" value="C:membrane"/>
    <property type="evidence" value="ECO:0007669"/>
    <property type="project" value="UniProtKB-SubCell"/>
</dbReference>
<comment type="subcellular location">
    <subcellularLocation>
        <location evidence="1">Membrane</location>
        <topology evidence="1">Lipid-anchor</topology>
    </subcellularLocation>
</comment>
<dbReference type="RefSeq" id="WP_034772720.1">
    <property type="nucleotide sequence ID" value="NZ_CCRF01000088.1"/>
</dbReference>
<reference evidence="9 10" key="1">
    <citation type="submission" date="2014-07" db="EMBL/GenBank/DDBJ databases">
        <authorList>
            <person name="Wibberg Daniel"/>
        </authorList>
    </citation>
    <scope>NUCLEOTIDE SEQUENCE [LARGE SCALE GENOMIC DNA]</scope>
</reference>
<sequence length="279" mass="30518">MKKIKSILIVLSSIFLLAACGNSGSKESSGSKEHAEKKEIKIGATAGPYADMVKKAIKPELEEKGYKVELVEFSDYIQPNIALNQGSIDANLFQHTIYLENFEKENNMDLSALITVPTAPMGVYSNVFHSIDEVKNKATVAIPNDPTNAARAFNTLRDAGLLEISKDADPLTVSEKDVTSNPKNLVFQPLEAGQLPRAVESADLSTVPGNFAIAAGMNLLDALTLENMDDKYRNVVAVKAENENSQFAKDIIEVVQSDDFEKVIDSEFKGFGKPTWMEK</sequence>
<evidence type="ECO:0000256" key="4">
    <source>
        <dbReference type="ARBA" id="ARBA00023139"/>
    </source>
</evidence>
<protein>
    <recommendedName>
        <fullName evidence="6">Lipoprotein</fullName>
    </recommendedName>
</protein>
<keyword evidence="2 8" id="KW-0732">Signal</keyword>
<dbReference type="Proteomes" id="UP000040576">
    <property type="component" value="Unassembled WGS sequence"/>
</dbReference>
<organism evidence="9 10">
    <name type="scientific">Caldibacillus thermoamylovorans</name>
    <dbReference type="NCBI Taxonomy" id="35841"/>
    <lineage>
        <taxon>Bacteria</taxon>
        <taxon>Bacillati</taxon>
        <taxon>Bacillota</taxon>
        <taxon>Bacilli</taxon>
        <taxon>Bacillales</taxon>
        <taxon>Bacillaceae</taxon>
        <taxon>Caldibacillus</taxon>
    </lineage>
</organism>
<evidence type="ECO:0000256" key="3">
    <source>
        <dbReference type="ARBA" id="ARBA00023136"/>
    </source>
</evidence>
<evidence type="ECO:0000256" key="6">
    <source>
        <dbReference type="PIRNR" id="PIRNR002854"/>
    </source>
</evidence>
<dbReference type="PANTHER" id="PTHR30429:SF0">
    <property type="entry name" value="METHIONINE-BINDING LIPOPROTEIN METQ"/>
    <property type="match status" value="1"/>
</dbReference>
<evidence type="ECO:0000256" key="1">
    <source>
        <dbReference type="ARBA" id="ARBA00004635"/>
    </source>
</evidence>
<feature type="lipid moiety-binding region" description="S-diacylglycerol cysteine" evidence="7">
    <location>
        <position position="20"/>
    </location>
</feature>
<dbReference type="PROSITE" id="PS51257">
    <property type="entry name" value="PROKAR_LIPOPROTEIN"/>
    <property type="match status" value="1"/>
</dbReference>
<dbReference type="AlphaFoldDB" id="A0A090KVV8"/>
<proteinExistence type="inferred from homology"/>
<evidence type="ECO:0000256" key="5">
    <source>
        <dbReference type="ARBA" id="ARBA00023288"/>
    </source>
</evidence>
<name>A0A090KVV8_9BACI</name>
<dbReference type="Pfam" id="PF03180">
    <property type="entry name" value="Lipoprotein_9"/>
    <property type="match status" value="1"/>
</dbReference>
<dbReference type="EMBL" id="CCRF01000088">
    <property type="protein sequence ID" value="CEE02834.1"/>
    <property type="molecule type" value="Genomic_DNA"/>
</dbReference>
<dbReference type="PANTHER" id="PTHR30429">
    <property type="entry name" value="D-METHIONINE-BINDING LIPOPROTEIN METQ"/>
    <property type="match status" value="1"/>
</dbReference>